<dbReference type="Proteomes" id="UP000217257">
    <property type="component" value="Chromosome"/>
</dbReference>
<reference evidence="4 5" key="1">
    <citation type="submission" date="2017-06" db="EMBL/GenBank/DDBJ databases">
        <title>Sequencing and comparative analysis of myxobacterial genomes.</title>
        <authorList>
            <person name="Rupp O."/>
            <person name="Goesmann A."/>
            <person name="Sogaard-Andersen L."/>
        </authorList>
    </citation>
    <scope>NUCLEOTIDE SEQUENCE [LARGE SCALE GENOMIC DNA]</scope>
    <source>
        <strain evidence="4 5">DSM 52655</strain>
    </source>
</reference>
<feature type="region of interest" description="Disordered" evidence="3">
    <location>
        <begin position="1"/>
        <end position="43"/>
    </location>
</feature>
<evidence type="ECO:0000313" key="5">
    <source>
        <dbReference type="Proteomes" id="UP000217257"/>
    </source>
</evidence>
<dbReference type="Pfam" id="PF13424">
    <property type="entry name" value="TPR_12"/>
    <property type="match status" value="1"/>
</dbReference>
<dbReference type="InterPro" id="IPR051012">
    <property type="entry name" value="CellSynth/LPSAsmb/PSIAsmb"/>
</dbReference>
<accession>A0A250IX75</accession>
<dbReference type="SMART" id="SM00028">
    <property type="entry name" value="TPR"/>
    <property type="match status" value="7"/>
</dbReference>
<proteinExistence type="predicted"/>
<dbReference type="PANTHER" id="PTHR45586:SF1">
    <property type="entry name" value="LIPOPOLYSACCHARIDE ASSEMBLY PROTEIN B"/>
    <property type="match status" value="1"/>
</dbReference>
<dbReference type="Gene3D" id="1.25.40.10">
    <property type="entry name" value="Tetratricopeptide repeat domain"/>
    <property type="match status" value="3"/>
</dbReference>
<evidence type="ECO:0000256" key="3">
    <source>
        <dbReference type="SAM" id="MobiDB-lite"/>
    </source>
</evidence>
<protein>
    <recommendedName>
        <fullName evidence="6">Tetratricopeptide repeat protein</fullName>
    </recommendedName>
</protein>
<evidence type="ECO:0000256" key="1">
    <source>
        <dbReference type="ARBA" id="ARBA00022737"/>
    </source>
</evidence>
<dbReference type="PANTHER" id="PTHR45586">
    <property type="entry name" value="TPR REPEAT-CONTAINING PROTEIN PA4667"/>
    <property type="match status" value="1"/>
</dbReference>
<gene>
    <name evidence="4" type="ORF">CYFUS_001749</name>
</gene>
<keyword evidence="1" id="KW-0677">Repeat</keyword>
<dbReference type="Pfam" id="PF13432">
    <property type="entry name" value="TPR_16"/>
    <property type="match status" value="3"/>
</dbReference>
<dbReference type="RefSeq" id="WP_095984821.1">
    <property type="nucleotide sequence ID" value="NZ_CP022098.1"/>
</dbReference>
<evidence type="ECO:0000313" key="4">
    <source>
        <dbReference type="EMBL" id="ATB36335.1"/>
    </source>
</evidence>
<name>A0A250IX75_9BACT</name>
<dbReference type="AlphaFoldDB" id="A0A250IX75"/>
<evidence type="ECO:0000256" key="2">
    <source>
        <dbReference type="ARBA" id="ARBA00022803"/>
    </source>
</evidence>
<evidence type="ECO:0008006" key="6">
    <source>
        <dbReference type="Google" id="ProtNLM"/>
    </source>
</evidence>
<dbReference type="KEGG" id="cfus:CYFUS_001749"/>
<dbReference type="SUPFAM" id="SSF48452">
    <property type="entry name" value="TPR-like"/>
    <property type="match status" value="3"/>
</dbReference>
<sequence>MLVPGGHVTLRRMGPEQPPPEQPSDPMRDTEVAPRELPDGSTPGVERVRLVEQTLADWREIIRRDDALAGDGDAAESVVFLARMGQLLKAEGRWEEARGCHEEFLRRMRGSEERWESDIASALLELGEIAEQQGRREDAWGHYEEVVHRFGSTQGPPPYDAVPAAQYRMGWLLCFQGRFDRARASFKEMMLRYGQAPEDWLRVQAVQAHRGLAHVFHSEGRVEEALASLVELSRRHGDSTDTATRGVVLRALFDLGWMYQSSRDAARARAHYEEVLRGCAELPMYSLDEEMIADTHQGLALLDWNEGRWAESESHFQEALRRYVALPAPRCREQHCRALTNLGWFYVKQDRFEEAHRCLHEVVERYGESSEPTIQEQVARALRTRGHALGMRGLAEQSQVLYAELVRRFGESTDAAVLQEVAVGLNQAGRMWIGEARQCWKRGATSAVADCLRHAQEMLEASLRRAPREPIVRGNLAYLAFLEGRWEEAHARLEELVREGGEGVRQALLDEVREHTFYLDEKWFELVRKLAPG</sequence>
<feature type="compositionally biased region" description="Basic and acidic residues" evidence="3">
    <location>
        <begin position="26"/>
        <end position="38"/>
    </location>
</feature>
<keyword evidence="2" id="KW-0802">TPR repeat</keyword>
<organism evidence="4 5">
    <name type="scientific">Cystobacter fuscus</name>
    <dbReference type="NCBI Taxonomy" id="43"/>
    <lineage>
        <taxon>Bacteria</taxon>
        <taxon>Pseudomonadati</taxon>
        <taxon>Myxococcota</taxon>
        <taxon>Myxococcia</taxon>
        <taxon>Myxococcales</taxon>
        <taxon>Cystobacterineae</taxon>
        <taxon>Archangiaceae</taxon>
        <taxon>Cystobacter</taxon>
    </lineage>
</organism>
<dbReference type="InterPro" id="IPR019734">
    <property type="entry name" value="TPR_rpt"/>
</dbReference>
<dbReference type="EMBL" id="CP022098">
    <property type="protein sequence ID" value="ATB36335.1"/>
    <property type="molecule type" value="Genomic_DNA"/>
</dbReference>
<dbReference type="InterPro" id="IPR011990">
    <property type="entry name" value="TPR-like_helical_dom_sf"/>
</dbReference>